<dbReference type="AlphaFoldDB" id="A0A165FH23"/>
<dbReference type="InParanoid" id="A0A165FH23"/>
<dbReference type="EMBL" id="KV423973">
    <property type="protein sequence ID" value="KZT56735.1"/>
    <property type="molecule type" value="Genomic_DNA"/>
</dbReference>
<gene>
    <name evidence="2" type="ORF">CALCODRAFT_308945</name>
</gene>
<evidence type="ECO:0000256" key="1">
    <source>
        <dbReference type="SAM" id="MobiDB-lite"/>
    </source>
</evidence>
<feature type="compositionally biased region" description="Low complexity" evidence="1">
    <location>
        <begin position="19"/>
        <end position="29"/>
    </location>
</feature>
<protein>
    <submittedName>
        <fullName evidence="2">Uncharacterized protein</fullName>
    </submittedName>
</protein>
<organism evidence="2 3">
    <name type="scientific">Calocera cornea HHB12733</name>
    <dbReference type="NCBI Taxonomy" id="1353952"/>
    <lineage>
        <taxon>Eukaryota</taxon>
        <taxon>Fungi</taxon>
        <taxon>Dikarya</taxon>
        <taxon>Basidiomycota</taxon>
        <taxon>Agaricomycotina</taxon>
        <taxon>Dacrymycetes</taxon>
        <taxon>Dacrymycetales</taxon>
        <taxon>Dacrymycetaceae</taxon>
        <taxon>Calocera</taxon>
    </lineage>
</organism>
<feature type="compositionally biased region" description="Basic and acidic residues" evidence="1">
    <location>
        <begin position="82"/>
        <end position="100"/>
    </location>
</feature>
<evidence type="ECO:0000313" key="3">
    <source>
        <dbReference type="Proteomes" id="UP000076842"/>
    </source>
</evidence>
<feature type="region of interest" description="Disordered" evidence="1">
    <location>
        <begin position="1"/>
        <end position="100"/>
    </location>
</feature>
<reference evidence="2 3" key="1">
    <citation type="journal article" date="2016" name="Mol. Biol. Evol.">
        <title>Comparative Genomics of Early-Diverging Mushroom-Forming Fungi Provides Insights into the Origins of Lignocellulose Decay Capabilities.</title>
        <authorList>
            <person name="Nagy L.G."/>
            <person name="Riley R."/>
            <person name="Tritt A."/>
            <person name="Adam C."/>
            <person name="Daum C."/>
            <person name="Floudas D."/>
            <person name="Sun H."/>
            <person name="Yadav J.S."/>
            <person name="Pangilinan J."/>
            <person name="Larsson K.H."/>
            <person name="Matsuura K."/>
            <person name="Barry K."/>
            <person name="Labutti K."/>
            <person name="Kuo R."/>
            <person name="Ohm R.A."/>
            <person name="Bhattacharya S.S."/>
            <person name="Shirouzu T."/>
            <person name="Yoshinaga Y."/>
            <person name="Martin F.M."/>
            <person name="Grigoriev I.V."/>
            <person name="Hibbett D.S."/>
        </authorList>
    </citation>
    <scope>NUCLEOTIDE SEQUENCE [LARGE SCALE GENOMIC DNA]</scope>
    <source>
        <strain evidence="2 3">HHB12733</strain>
    </source>
</reference>
<sequence length="155" mass="16257">MSRSLAWPGRPPTPMGHDLLLTPLPSSPARRSRSSPRHAALPRSSRDGRALSPRPGGRAMCTGVPRPRPTAVSARAPRSCKAGRDGRETSDPLIETDGHGERAPSVLARLSIAGAVLQPVTSAVAAYPSPGKPPWAATPNPALSVRIHPICPVVR</sequence>
<accession>A0A165FH23</accession>
<proteinExistence type="predicted"/>
<dbReference type="Proteomes" id="UP000076842">
    <property type="component" value="Unassembled WGS sequence"/>
</dbReference>
<name>A0A165FH23_9BASI</name>
<keyword evidence="3" id="KW-1185">Reference proteome</keyword>
<evidence type="ECO:0000313" key="2">
    <source>
        <dbReference type="EMBL" id="KZT56735.1"/>
    </source>
</evidence>